<dbReference type="AlphaFoldDB" id="A0A819S3W8"/>
<proteinExistence type="predicted"/>
<dbReference type="Proteomes" id="UP000663844">
    <property type="component" value="Unassembled WGS sequence"/>
</dbReference>
<evidence type="ECO:0000256" key="1">
    <source>
        <dbReference type="SAM" id="SignalP"/>
    </source>
</evidence>
<gene>
    <name evidence="2" type="ORF">JYZ213_LOCUS39396</name>
    <name evidence="3" type="ORF">OXD698_LOCUS32646</name>
</gene>
<sequence length="178" mass="20072">MRCLTILCSVVIVLLSLNNVYGDKKTDIDVLQQLIDHMSEDGKQKVFESLSQNSTAGRQDNTHWCCNINPGTEALTRTRQTTYAVQRHSRTKCGYSDCGLFGWSSCTKWCDNYWTELQYGVETYLAYQDRICPAANLVCCAGYITVINHCFTYAEVMNNKDILEIIVAMGIPINPTMG</sequence>
<evidence type="ECO:0000313" key="2">
    <source>
        <dbReference type="EMBL" id="CAF1427983.1"/>
    </source>
</evidence>
<dbReference type="Proteomes" id="UP000663845">
    <property type="component" value="Unassembled WGS sequence"/>
</dbReference>
<comment type="caution">
    <text evidence="3">The sequence shown here is derived from an EMBL/GenBank/DDBJ whole genome shotgun (WGS) entry which is preliminary data.</text>
</comment>
<accession>A0A819S3W8</accession>
<organism evidence="3 4">
    <name type="scientific">Adineta steineri</name>
    <dbReference type="NCBI Taxonomy" id="433720"/>
    <lineage>
        <taxon>Eukaryota</taxon>
        <taxon>Metazoa</taxon>
        <taxon>Spiralia</taxon>
        <taxon>Gnathifera</taxon>
        <taxon>Rotifera</taxon>
        <taxon>Eurotatoria</taxon>
        <taxon>Bdelloidea</taxon>
        <taxon>Adinetida</taxon>
        <taxon>Adinetidae</taxon>
        <taxon>Adineta</taxon>
    </lineage>
</organism>
<dbReference type="EMBL" id="CAJNOG010001276">
    <property type="protein sequence ID" value="CAF1427983.1"/>
    <property type="molecule type" value="Genomic_DNA"/>
</dbReference>
<feature type="signal peptide" evidence="1">
    <location>
        <begin position="1"/>
        <end position="22"/>
    </location>
</feature>
<evidence type="ECO:0000313" key="3">
    <source>
        <dbReference type="EMBL" id="CAF4052889.1"/>
    </source>
</evidence>
<reference evidence="3" key="1">
    <citation type="submission" date="2021-02" db="EMBL/GenBank/DDBJ databases">
        <authorList>
            <person name="Nowell W R."/>
        </authorList>
    </citation>
    <scope>NUCLEOTIDE SEQUENCE</scope>
</reference>
<feature type="chain" id="PRO_5036235942" evidence="1">
    <location>
        <begin position="23"/>
        <end position="178"/>
    </location>
</feature>
<dbReference type="EMBL" id="CAJOAZ010004299">
    <property type="protein sequence ID" value="CAF4052889.1"/>
    <property type="molecule type" value="Genomic_DNA"/>
</dbReference>
<evidence type="ECO:0000313" key="4">
    <source>
        <dbReference type="Proteomes" id="UP000663844"/>
    </source>
</evidence>
<keyword evidence="1" id="KW-0732">Signal</keyword>
<protein>
    <submittedName>
        <fullName evidence="3">Uncharacterized protein</fullName>
    </submittedName>
</protein>
<name>A0A819S3W8_9BILA</name>